<dbReference type="PRINTS" id="PR01663">
    <property type="entry name" value="MCMPROTEIN7"/>
</dbReference>
<evidence type="ECO:0000256" key="8">
    <source>
        <dbReference type="ARBA" id="ARBA00023242"/>
    </source>
</evidence>
<dbReference type="GO" id="GO:0003697">
    <property type="term" value="F:single-stranded DNA binding"/>
    <property type="evidence" value="ECO:0007669"/>
    <property type="project" value="TreeGrafter"/>
</dbReference>
<dbReference type="Gene3D" id="3.40.50.300">
    <property type="entry name" value="P-loop containing nucleotide triphosphate hydrolases"/>
    <property type="match status" value="1"/>
</dbReference>
<dbReference type="OrthoDB" id="3207464at2759"/>
<dbReference type="Pfam" id="PF14551">
    <property type="entry name" value="MCM_N"/>
    <property type="match status" value="1"/>
</dbReference>
<keyword evidence="4 12" id="KW-0378">Hydrolase</keyword>
<dbReference type="GO" id="GO:0042555">
    <property type="term" value="C:MCM complex"/>
    <property type="evidence" value="ECO:0007669"/>
    <property type="project" value="InterPro"/>
</dbReference>
<dbReference type="GO" id="GO:0006279">
    <property type="term" value="P:premeiotic DNA replication"/>
    <property type="evidence" value="ECO:0007669"/>
    <property type="project" value="UniProtKB-ARBA"/>
</dbReference>
<evidence type="ECO:0000256" key="1">
    <source>
        <dbReference type="ARBA" id="ARBA00004123"/>
    </source>
</evidence>
<evidence type="ECO:0000313" key="16">
    <source>
        <dbReference type="Proteomes" id="UP000799757"/>
    </source>
</evidence>
<evidence type="ECO:0000256" key="4">
    <source>
        <dbReference type="ARBA" id="ARBA00022801"/>
    </source>
</evidence>
<dbReference type="GO" id="GO:0016787">
    <property type="term" value="F:hydrolase activity"/>
    <property type="evidence" value="ECO:0007669"/>
    <property type="project" value="UniProtKB-KW"/>
</dbReference>
<dbReference type="FunFam" id="2.20.28.10:FF:000004">
    <property type="entry name" value="DNA replication licensing factor MCM7"/>
    <property type="match status" value="1"/>
</dbReference>
<dbReference type="GO" id="GO:0006270">
    <property type="term" value="P:DNA replication initiation"/>
    <property type="evidence" value="ECO:0007669"/>
    <property type="project" value="InterPro"/>
</dbReference>
<dbReference type="Pfam" id="PF17855">
    <property type="entry name" value="MCM_lid"/>
    <property type="match status" value="1"/>
</dbReference>
<comment type="subcellular location">
    <subcellularLocation>
        <location evidence="1 12">Nucleus</location>
    </subcellularLocation>
</comment>
<keyword evidence="6 11" id="KW-0067">ATP-binding</keyword>
<dbReference type="GO" id="GO:0000727">
    <property type="term" value="P:double-strand break repair via break-induced replication"/>
    <property type="evidence" value="ECO:0007669"/>
    <property type="project" value="TreeGrafter"/>
</dbReference>
<accession>A0A6A6WWT4</accession>
<dbReference type="Proteomes" id="UP000799757">
    <property type="component" value="Unassembled WGS sequence"/>
</dbReference>
<dbReference type="SMART" id="SM00382">
    <property type="entry name" value="AAA"/>
    <property type="match status" value="1"/>
</dbReference>
<dbReference type="EMBL" id="MU002194">
    <property type="protein sequence ID" value="KAF2788700.1"/>
    <property type="molecule type" value="Genomic_DNA"/>
</dbReference>
<evidence type="ECO:0000256" key="2">
    <source>
        <dbReference type="ARBA" id="ARBA00022705"/>
    </source>
</evidence>
<dbReference type="Gene3D" id="2.40.50.140">
    <property type="entry name" value="Nucleic acid-binding proteins"/>
    <property type="match status" value="1"/>
</dbReference>
<keyword evidence="7 11" id="KW-0238">DNA-binding</keyword>
<evidence type="ECO:0000256" key="6">
    <source>
        <dbReference type="ARBA" id="ARBA00022840"/>
    </source>
</evidence>
<dbReference type="PANTHER" id="PTHR11630">
    <property type="entry name" value="DNA REPLICATION LICENSING FACTOR MCM FAMILY MEMBER"/>
    <property type="match status" value="1"/>
</dbReference>
<proteinExistence type="inferred from homology"/>
<comment type="function">
    <text evidence="12">Acts as component of the MCM2-7 complex (MCM complex) which is the replicative helicase essential for 'once per cell cycle' DNA replication initiation and elongation in eukaryotic cells. The active ATPase sites in the MCM2-7 ring are formed through the interaction surfaces of two neighboring subunits such that a critical structure of a conserved arginine finger motif is provided in trans relative to the ATP-binding site of the Walker A box of the adjacent subunit. The six ATPase active sites, however, are likely to contribute differentially to the complex helicase activity.</text>
</comment>
<dbReference type="InterPro" id="IPR001208">
    <property type="entry name" value="MCM_dom"/>
</dbReference>
<dbReference type="SMART" id="SM00350">
    <property type="entry name" value="MCM"/>
    <property type="match status" value="1"/>
</dbReference>
<dbReference type="GO" id="GO:0043596">
    <property type="term" value="C:nuclear replication fork"/>
    <property type="evidence" value="ECO:0007669"/>
    <property type="project" value="UniProtKB-ARBA"/>
</dbReference>
<evidence type="ECO:0000256" key="9">
    <source>
        <dbReference type="ARBA" id="ARBA00023306"/>
    </source>
</evidence>
<dbReference type="GO" id="GO:0017116">
    <property type="term" value="F:single-stranded DNA helicase activity"/>
    <property type="evidence" value="ECO:0007669"/>
    <property type="project" value="TreeGrafter"/>
</dbReference>
<dbReference type="AlphaFoldDB" id="A0A6A6WWT4"/>
<dbReference type="PANTHER" id="PTHR11630:SF26">
    <property type="entry name" value="DNA REPLICATION LICENSING FACTOR MCM7"/>
    <property type="match status" value="1"/>
</dbReference>
<dbReference type="GO" id="GO:0005524">
    <property type="term" value="F:ATP binding"/>
    <property type="evidence" value="ECO:0007669"/>
    <property type="project" value="UniProtKB-KW"/>
</dbReference>
<keyword evidence="2 12" id="KW-0235">DNA replication</keyword>
<evidence type="ECO:0000259" key="14">
    <source>
        <dbReference type="PROSITE" id="PS50051"/>
    </source>
</evidence>
<evidence type="ECO:0000256" key="3">
    <source>
        <dbReference type="ARBA" id="ARBA00022741"/>
    </source>
</evidence>
<dbReference type="PRINTS" id="PR01657">
    <property type="entry name" value="MCMFAMILY"/>
</dbReference>
<dbReference type="InterPro" id="IPR031327">
    <property type="entry name" value="MCM"/>
</dbReference>
<evidence type="ECO:0000256" key="13">
    <source>
        <dbReference type="SAM" id="MobiDB-lite"/>
    </source>
</evidence>
<dbReference type="InterPro" id="IPR027417">
    <property type="entry name" value="P-loop_NTPase"/>
</dbReference>
<dbReference type="Gene3D" id="2.20.28.10">
    <property type="match status" value="1"/>
</dbReference>
<dbReference type="GO" id="GO:0005656">
    <property type="term" value="C:nuclear pre-replicative complex"/>
    <property type="evidence" value="ECO:0007669"/>
    <property type="project" value="UniProtKB-ARBA"/>
</dbReference>
<dbReference type="GO" id="GO:0097373">
    <property type="term" value="C:MCM core complex"/>
    <property type="evidence" value="ECO:0007669"/>
    <property type="project" value="UniProtKB-ARBA"/>
</dbReference>
<dbReference type="CDD" id="cd17758">
    <property type="entry name" value="MCM7"/>
    <property type="match status" value="1"/>
</dbReference>
<dbReference type="InterPro" id="IPR027925">
    <property type="entry name" value="MCM_N"/>
</dbReference>
<sequence>MALLTERSFVKYDEQEDAFVDFLQTFKSSSTEATDQLQALNINGDGDSDEYDMVDDADDPAPGARRNGSSKVKYMQMLQDVADRTKTEIVIDLNDLEAYEKATTDDEHQFKLIESIERNAHHYIEIFSRAVDKVLPPPSREPNFKDDVLDIIMTQRSKRNERMQEMQGGVEGAQPPPESIFPAALTRRYTLNFKPRTPSASSNERNMKALAVRNVRGEHLGHLITVRGIATRVSDVKPSVQVNAYSCDRCGCEIFQPVTTKQFTPMIECPSEECKQNNTKGQLFLSTRASKFLPFQEVKIQEMADQVPVGHIPRMLGIHCHGALVRQINPGDVVDVAGIFLPTPYTGFKAIRAGLLTDTYLEAQHVTQHKKAYDDIVLAQPTLRRMNELERSGQLYEYLSRSIAPEIFGHADVKKALLLQLIGGVTKEVGDGMRIRGDINVCLMGDPGVAKSQLLKYITKVAPRGVYTTGRGSSGVGLTAAVMRDPVTDEMVLEGGALVLADNGMCCIDEFDKMDDGDRTAIHEVMEQQTISISKAGITTTLNARTSILAAANPLYGRYNPNISPVENINLPAALLSRFDILFLILDTPSRDSDEELARHVTYVHMHNAHPEPAGGVVFSPAEVRQWVARARSHRPTVPKEVSDYMVGAYVRMRQQQKRDEGSKKAFTHTSPRTLLGVLRLAQALARLRFATEVISEDVDEALRLIEVSKASLYADENRRDDYTPSSKIYHLIKTMEASGAAAVGDGGELDLRRVRERVLAKGFTADQFEQAIDEYAMLDVWQTTGEGTRLVFIEAGNEDQEMDDEDF</sequence>
<keyword evidence="16" id="KW-1185">Reference proteome</keyword>
<evidence type="ECO:0000313" key="15">
    <source>
        <dbReference type="EMBL" id="KAF2788700.1"/>
    </source>
</evidence>
<dbReference type="InterPro" id="IPR041562">
    <property type="entry name" value="MCM_lid"/>
</dbReference>
<dbReference type="Pfam" id="PF00493">
    <property type="entry name" value="MCM"/>
    <property type="match status" value="1"/>
</dbReference>
<feature type="region of interest" description="Disordered" evidence="13">
    <location>
        <begin position="43"/>
        <end position="69"/>
    </location>
</feature>
<dbReference type="Pfam" id="PF17207">
    <property type="entry name" value="MCM_OB"/>
    <property type="match status" value="1"/>
</dbReference>
<name>A0A6A6WWT4_9PLEO</name>
<dbReference type="InterPro" id="IPR033762">
    <property type="entry name" value="MCM_OB"/>
</dbReference>
<dbReference type="SUPFAM" id="SSF52540">
    <property type="entry name" value="P-loop containing nucleoside triphosphate hydrolases"/>
    <property type="match status" value="1"/>
</dbReference>
<dbReference type="GO" id="GO:0006271">
    <property type="term" value="P:DNA strand elongation involved in DNA replication"/>
    <property type="evidence" value="ECO:0007669"/>
    <property type="project" value="TreeGrafter"/>
</dbReference>
<evidence type="ECO:0000256" key="7">
    <source>
        <dbReference type="ARBA" id="ARBA00023125"/>
    </source>
</evidence>
<evidence type="ECO:0000256" key="11">
    <source>
        <dbReference type="RuleBase" id="RU004070"/>
    </source>
</evidence>
<keyword evidence="5 12" id="KW-0347">Helicase</keyword>
<dbReference type="GO" id="GO:0031261">
    <property type="term" value="C:DNA replication preinitiation complex"/>
    <property type="evidence" value="ECO:0007669"/>
    <property type="project" value="UniProtKB-ARBA"/>
</dbReference>
<evidence type="ECO:0000256" key="5">
    <source>
        <dbReference type="ARBA" id="ARBA00022806"/>
    </source>
</evidence>
<keyword evidence="8 12" id="KW-0539">Nucleus</keyword>
<evidence type="ECO:0000256" key="10">
    <source>
        <dbReference type="ARBA" id="ARBA00048432"/>
    </source>
</evidence>
<dbReference type="Pfam" id="PF24901">
    <property type="entry name" value="WHD_MCM7"/>
    <property type="match status" value="1"/>
</dbReference>
<dbReference type="SUPFAM" id="SSF50249">
    <property type="entry name" value="Nucleic acid-binding proteins"/>
    <property type="match status" value="1"/>
</dbReference>
<dbReference type="PROSITE" id="PS50051">
    <property type="entry name" value="MCM_2"/>
    <property type="match status" value="1"/>
</dbReference>
<reference evidence="15" key="1">
    <citation type="journal article" date="2020" name="Stud. Mycol.">
        <title>101 Dothideomycetes genomes: a test case for predicting lifestyles and emergence of pathogens.</title>
        <authorList>
            <person name="Haridas S."/>
            <person name="Albert R."/>
            <person name="Binder M."/>
            <person name="Bloem J."/>
            <person name="Labutti K."/>
            <person name="Salamov A."/>
            <person name="Andreopoulos B."/>
            <person name="Baker S."/>
            <person name="Barry K."/>
            <person name="Bills G."/>
            <person name="Bluhm B."/>
            <person name="Cannon C."/>
            <person name="Castanera R."/>
            <person name="Culley D."/>
            <person name="Daum C."/>
            <person name="Ezra D."/>
            <person name="Gonzalez J."/>
            <person name="Henrissat B."/>
            <person name="Kuo A."/>
            <person name="Liang C."/>
            <person name="Lipzen A."/>
            <person name="Lutzoni F."/>
            <person name="Magnuson J."/>
            <person name="Mondo S."/>
            <person name="Nolan M."/>
            <person name="Ohm R."/>
            <person name="Pangilinan J."/>
            <person name="Park H.-J."/>
            <person name="Ramirez L."/>
            <person name="Alfaro M."/>
            <person name="Sun H."/>
            <person name="Tritt A."/>
            <person name="Yoshinaga Y."/>
            <person name="Zwiers L.-H."/>
            <person name="Turgeon B."/>
            <person name="Goodwin S."/>
            <person name="Spatafora J."/>
            <person name="Crous P."/>
            <person name="Grigoriev I."/>
        </authorList>
    </citation>
    <scope>NUCLEOTIDE SEQUENCE</scope>
    <source>
        <strain evidence="15">CBS 109.77</strain>
    </source>
</reference>
<dbReference type="InterPro" id="IPR003593">
    <property type="entry name" value="AAA+_ATPase"/>
</dbReference>
<dbReference type="InterPro" id="IPR008050">
    <property type="entry name" value="MCM7"/>
</dbReference>
<feature type="compositionally biased region" description="Acidic residues" evidence="13">
    <location>
        <begin position="46"/>
        <end position="59"/>
    </location>
</feature>
<keyword evidence="9 12" id="KW-0131">Cell cycle</keyword>
<dbReference type="FunFam" id="3.40.50.300:FF:000288">
    <property type="entry name" value="DNA replication licensing factor MCM7"/>
    <property type="match status" value="1"/>
</dbReference>
<comment type="catalytic activity">
    <reaction evidence="10">
        <text>ATP + H2O = ADP + phosphate + H(+)</text>
        <dbReference type="Rhea" id="RHEA:13065"/>
        <dbReference type="ChEBI" id="CHEBI:15377"/>
        <dbReference type="ChEBI" id="CHEBI:15378"/>
        <dbReference type="ChEBI" id="CHEBI:30616"/>
        <dbReference type="ChEBI" id="CHEBI:43474"/>
        <dbReference type="ChEBI" id="CHEBI:456216"/>
        <dbReference type="EC" id="3.6.4.12"/>
    </reaction>
    <physiologicalReaction direction="left-to-right" evidence="10">
        <dbReference type="Rhea" id="RHEA:13066"/>
    </physiologicalReaction>
</comment>
<dbReference type="EC" id="3.6.4.12" evidence="12"/>
<organism evidence="15 16">
    <name type="scientific">Melanomma pulvis-pyrius CBS 109.77</name>
    <dbReference type="NCBI Taxonomy" id="1314802"/>
    <lineage>
        <taxon>Eukaryota</taxon>
        <taxon>Fungi</taxon>
        <taxon>Dikarya</taxon>
        <taxon>Ascomycota</taxon>
        <taxon>Pezizomycotina</taxon>
        <taxon>Dothideomycetes</taxon>
        <taxon>Pleosporomycetidae</taxon>
        <taxon>Pleosporales</taxon>
        <taxon>Melanommataceae</taxon>
        <taxon>Melanomma</taxon>
    </lineage>
</organism>
<gene>
    <name evidence="12" type="primary">MCM7</name>
    <name evidence="15" type="ORF">K505DRAFT_378722</name>
</gene>
<comment type="similarity">
    <text evidence="11">Belongs to the MCM family.</text>
</comment>
<feature type="domain" description="MCM C-terminal AAA(+) ATPase" evidence="14">
    <location>
        <begin position="395"/>
        <end position="601"/>
    </location>
</feature>
<protein>
    <recommendedName>
        <fullName evidence="12">DNA replication licensing factor MCM7</fullName>
        <ecNumber evidence="12">3.6.4.12</ecNumber>
    </recommendedName>
</protein>
<keyword evidence="3 11" id="KW-0547">Nucleotide-binding</keyword>
<dbReference type="InterPro" id="IPR012340">
    <property type="entry name" value="NA-bd_OB-fold"/>
</dbReference>
<evidence type="ECO:0000256" key="12">
    <source>
        <dbReference type="RuleBase" id="RU365012"/>
    </source>
</evidence>